<organism evidence="1 2">
    <name type="scientific">Chitinophaga lutea</name>
    <dbReference type="NCBI Taxonomy" id="2488634"/>
    <lineage>
        <taxon>Bacteria</taxon>
        <taxon>Pseudomonadati</taxon>
        <taxon>Bacteroidota</taxon>
        <taxon>Chitinophagia</taxon>
        <taxon>Chitinophagales</taxon>
        <taxon>Chitinophagaceae</taxon>
        <taxon>Chitinophaga</taxon>
    </lineage>
</organism>
<dbReference type="EMBL" id="RPDH01000002">
    <property type="protein sequence ID" value="RPE08831.1"/>
    <property type="molecule type" value="Genomic_DNA"/>
</dbReference>
<sequence>MCNTPPGGGHDRQDSVKYLFDGDGFFCGIKMENADSSVYRVVWGRDGATNVTTATFDVQGNGTLELVGKSRDAFILSQGCGTSCTYDVILPLTGEARESVFMFVKAIDTARNLIAYIPETDSSFIRVENYLTRKKMDIPGDDLCPAAFKGDCIDSCFFEQEFFVYSWNGKSWSTDNADLKQKKVPLELK</sequence>
<evidence type="ECO:0000313" key="1">
    <source>
        <dbReference type="EMBL" id="RPE08831.1"/>
    </source>
</evidence>
<proteinExistence type="predicted"/>
<comment type="caution">
    <text evidence="1">The sequence shown here is derived from an EMBL/GenBank/DDBJ whole genome shotgun (WGS) entry which is preliminary data.</text>
</comment>
<keyword evidence="2" id="KW-1185">Reference proteome</keyword>
<protein>
    <submittedName>
        <fullName evidence="1">Uncharacterized protein</fullName>
    </submittedName>
</protein>
<evidence type="ECO:0000313" key="2">
    <source>
        <dbReference type="Proteomes" id="UP000278351"/>
    </source>
</evidence>
<gene>
    <name evidence="1" type="ORF">EGT74_17540</name>
</gene>
<accession>A0A3N4PUU6</accession>
<dbReference type="AlphaFoldDB" id="A0A3N4PUU6"/>
<name>A0A3N4PUU6_9BACT</name>
<dbReference type="Proteomes" id="UP000278351">
    <property type="component" value="Unassembled WGS sequence"/>
</dbReference>
<reference evidence="1 2" key="1">
    <citation type="submission" date="2018-11" db="EMBL/GenBank/DDBJ databases">
        <title>Chitinophaga lutea sp.nov., isolate from arsenic contaminated soil.</title>
        <authorList>
            <person name="Zong Y."/>
        </authorList>
    </citation>
    <scope>NUCLEOTIDE SEQUENCE [LARGE SCALE GENOMIC DNA]</scope>
    <source>
        <strain evidence="1 2">ZY74</strain>
    </source>
</reference>